<organism evidence="17 18">
    <name type="scientific">Camellia sinensis</name>
    <name type="common">Tea plant</name>
    <name type="synonym">Thea sinensis</name>
    <dbReference type="NCBI Taxonomy" id="4442"/>
    <lineage>
        <taxon>Eukaryota</taxon>
        <taxon>Viridiplantae</taxon>
        <taxon>Streptophyta</taxon>
        <taxon>Embryophyta</taxon>
        <taxon>Tracheophyta</taxon>
        <taxon>Spermatophyta</taxon>
        <taxon>Magnoliopsida</taxon>
        <taxon>eudicotyledons</taxon>
        <taxon>Gunneridae</taxon>
        <taxon>Pentapetalae</taxon>
        <taxon>asterids</taxon>
        <taxon>Ericales</taxon>
        <taxon>Theaceae</taxon>
        <taxon>Camellia</taxon>
    </lineage>
</organism>
<dbReference type="PROSITE" id="PS50089">
    <property type="entry name" value="ZF_RING_2"/>
    <property type="match status" value="1"/>
</dbReference>
<dbReference type="EC" id="2.3.2.27" evidence="4"/>
<keyword evidence="9" id="KW-0833">Ubl conjugation pathway</keyword>
<dbReference type="SUPFAM" id="SSF57850">
    <property type="entry name" value="RING/U-box"/>
    <property type="match status" value="1"/>
</dbReference>
<dbReference type="SMART" id="SM00184">
    <property type="entry name" value="RING"/>
    <property type="match status" value="1"/>
</dbReference>
<keyword evidence="7" id="KW-0479">Metal-binding</keyword>
<gene>
    <name evidence="17" type="ORF">HYC85_000361</name>
</gene>
<protein>
    <recommendedName>
        <fullName evidence="4">RING-type E3 ubiquitin transferase</fullName>
        <ecNumber evidence="4">2.3.2.27</ecNumber>
    </recommendedName>
</protein>
<comment type="similarity">
    <text evidence="13">Belongs to the RING-type zinc finger family. ATL subfamily.</text>
</comment>
<evidence type="ECO:0000256" key="1">
    <source>
        <dbReference type="ARBA" id="ARBA00000900"/>
    </source>
</evidence>
<evidence type="ECO:0000256" key="14">
    <source>
        <dbReference type="PROSITE-ProRule" id="PRU00175"/>
    </source>
</evidence>
<reference evidence="17 18" key="2">
    <citation type="submission" date="2020-07" db="EMBL/GenBank/DDBJ databases">
        <title>Genome assembly of wild tea tree DASZ reveals pedigree and selection history of tea varieties.</title>
        <authorList>
            <person name="Zhang W."/>
        </authorList>
    </citation>
    <scope>NUCLEOTIDE SEQUENCE [LARGE SCALE GENOMIC DNA]</scope>
    <source>
        <strain evidence="18">cv. G240</strain>
        <tissue evidence="17">Leaf</tissue>
    </source>
</reference>
<dbReference type="GO" id="GO:0016567">
    <property type="term" value="P:protein ubiquitination"/>
    <property type="evidence" value="ECO:0007669"/>
    <property type="project" value="UniProtKB-UniPathway"/>
</dbReference>
<keyword evidence="18" id="KW-1185">Reference proteome</keyword>
<dbReference type="PANTHER" id="PTHR46913">
    <property type="entry name" value="RING-H2 FINGER PROTEIN ATL16"/>
    <property type="match status" value="1"/>
</dbReference>
<dbReference type="GO" id="GO:0008270">
    <property type="term" value="F:zinc ion binding"/>
    <property type="evidence" value="ECO:0007669"/>
    <property type="project" value="UniProtKB-KW"/>
</dbReference>
<evidence type="ECO:0000313" key="18">
    <source>
        <dbReference type="Proteomes" id="UP000593564"/>
    </source>
</evidence>
<evidence type="ECO:0000259" key="16">
    <source>
        <dbReference type="PROSITE" id="PS50089"/>
    </source>
</evidence>
<dbReference type="InterPro" id="IPR001841">
    <property type="entry name" value="Znf_RING"/>
</dbReference>
<evidence type="ECO:0000256" key="9">
    <source>
        <dbReference type="ARBA" id="ARBA00022786"/>
    </source>
</evidence>
<evidence type="ECO:0000256" key="12">
    <source>
        <dbReference type="ARBA" id="ARBA00023136"/>
    </source>
</evidence>
<dbReference type="GO" id="GO:0016020">
    <property type="term" value="C:membrane"/>
    <property type="evidence" value="ECO:0007669"/>
    <property type="project" value="UniProtKB-SubCell"/>
</dbReference>
<dbReference type="InterPro" id="IPR013083">
    <property type="entry name" value="Znf_RING/FYVE/PHD"/>
</dbReference>
<comment type="subcellular location">
    <subcellularLocation>
        <location evidence="2">Membrane</location>
        <topology evidence="2">Single-pass membrane protein</topology>
    </subcellularLocation>
</comment>
<evidence type="ECO:0000256" key="15">
    <source>
        <dbReference type="SAM" id="Phobius"/>
    </source>
</evidence>
<evidence type="ECO:0000256" key="5">
    <source>
        <dbReference type="ARBA" id="ARBA00022679"/>
    </source>
</evidence>
<dbReference type="Proteomes" id="UP000593564">
    <property type="component" value="Unassembled WGS sequence"/>
</dbReference>
<evidence type="ECO:0000256" key="13">
    <source>
        <dbReference type="ARBA" id="ARBA00024209"/>
    </source>
</evidence>
<keyword evidence="12 15" id="KW-0472">Membrane</keyword>
<evidence type="ECO:0000256" key="4">
    <source>
        <dbReference type="ARBA" id="ARBA00012483"/>
    </source>
</evidence>
<evidence type="ECO:0000256" key="6">
    <source>
        <dbReference type="ARBA" id="ARBA00022692"/>
    </source>
</evidence>
<dbReference type="UniPathway" id="UPA00143"/>
<dbReference type="CDD" id="cd16461">
    <property type="entry name" value="RING-H2_EL5-like"/>
    <property type="match status" value="1"/>
</dbReference>
<keyword evidence="8 14" id="KW-0863">Zinc-finger</keyword>
<dbReference type="Gene3D" id="3.30.40.10">
    <property type="entry name" value="Zinc/RING finger domain, C3HC4 (zinc finger)"/>
    <property type="match status" value="1"/>
</dbReference>
<dbReference type="GO" id="GO:0061630">
    <property type="term" value="F:ubiquitin protein ligase activity"/>
    <property type="evidence" value="ECO:0007669"/>
    <property type="project" value="UniProtKB-EC"/>
</dbReference>
<name>A0A7J7I285_CAMSI</name>
<evidence type="ECO:0000256" key="7">
    <source>
        <dbReference type="ARBA" id="ARBA00022723"/>
    </source>
</evidence>
<reference evidence="18" key="1">
    <citation type="journal article" date="2020" name="Nat. Commun.">
        <title>Genome assembly of wild tea tree DASZ reveals pedigree and selection history of tea varieties.</title>
        <authorList>
            <person name="Zhang W."/>
            <person name="Zhang Y."/>
            <person name="Qiu H."/>
            <person name="Guo Y."/>
            <person name="Wan H."/>
            <person name="Zhang X."/>
            <person name="Scossa F."/>
            <person name="Alseekh S."/>
            <person name="Zhang Q."/>
            <person name="Wang P."/>
            <person name="Xu L."/>
            <person name="Schmidt M.H."/>
            <person name="Jia X."/>
            <person name="Li D."/>
            <person name="Zhu A."/>
            <person name="Guo F."/>
            <person name="Chen W."/>
            <person name="Ni D."/>
            <person name="Usadel B."/>
            <person name="Fernie A.R."/>
            <person name="Wen W."/>
        </authorList>
    </citation>
    <scope>NUCLEOTIDE SEQUENCE [LARGE SCALE GENOMIC DNA]</scope>
    <source>
        <strain evidence="18">cv. G240</strain>
    </source>
</reference>
<keyword evidence="6 15" id="KW-0812">Transmembrane</keyword>
<evidence type="ECO:0000256" key="3">
    <source>
        <dbReference type="ARBA" id="ARBA00004906"/>
    </source>
</evidence>
<comment type="pathway">
    <text evidence="3">Protein modification; protein ubiquitination.</text>
</comment>
<feature type="transmembrane region" description="Helical" evidence="15">
    <location>
        <begin position="12"/>
        <end position="33"/>
    </location>
</feature>
<keyword evidence="10" id="KW-0862">Zinc</keyword>
<dbReference type="InterPro" id="IPR044600">
    <property type="entry name" value="ATL1/ATL16-like"/>
</dbReference>
<comment type="catalytic activity">
    <reaction evidence="1">
        <text>S-ubiquitinyl-[E2 ubiquitin-conjugating enzyme]-L-cysteine + [acceptor protein]-L-lysine = [E2 ubiquitin-conjugating enzyme]-L-cysteine + N(6)-ubiquitinyl-[acceptor protein]-L-lysine.</text>
        <dbReference type="EC" id="2.3.2.27"/>
    </reaction>
</comment>
<sequence length="156" mass="18166">MARKIRDIFFLSFLWIWIISTVFFILLFLYQVLRHRFFRRNSRAAIPTQPSSRLAFDLDMLLLRRRMVSETQLIVLPSYNYTKDIIGLVSKTHDQTCAVCLSDFLDGEPVRVLPNCLHPFHVPCIDMWLYSHSNCPVCRTNVTTPAENICLEVAAT</sequence>
<evidence type="ECO:0000256" key="2">
    <source>
        <dbReference type="ARBA" id="ARBA00004167"/>
    </source>
</evidence>
<proteinExistence type="inferred from homology"/>
<comment type="caution">
    <text evidence="17">The sequence shown here is derived from an EMBL/GenBank/DDBJ whole genome shotgun (WGS) entry which is preliminary data.</text>
</comment>
<accession>A0A7J7I285</accession>
<feature type="domain" description="RING-type" evidence="16">
    <location>
        <begin position="97"/>
        <end position="139"/>
    </location>
</feature>
<dbReference type="AlphaFoldDB" id="A0A7J7I285"/>
<evidence type="ECO:0000256" key="11">
    <source>
        <dbReference type="ARBA" id="ARBA00022989"/>
    </source>
</evidence>
<dbReference type="PANTHER" id="PTHR46913:SF1">
    <property type="entry name" value="RING-H2 FINGER PROTEIN ATL16"/>
    <property type="match status" value="1"/>
</dbReference>
<dbReference type="Pfam" id="PF13639">
    <property type="entry name" value="zf-RING_2"/>
    <property type="match status" value="1"/>
</dbReference>
<evidence type="ECO:0000256" key="10">
    <source>
        <dbReference type="ARBA" id="ARBA00022833"/>
    </source>
</evidence>
<keyword evidence="5" id="KW-0808">Transferase</keyword>
<evidence type="ECO:0000256" key="8">
    <source>
        <dbReference type="ARBA" id="ARBA00022771"/>
    </source>
</evidence>
<keyword evidence="11 15" id="KW-1133">Transmembrane helix</keyword>
<evidence type="ECO:0000313" key="17">
    <source>
        <dbReference type="EMBL" id="KAF5959152.1"/>
    </source>
</evidence>
<dbReference type="EMBL" id="JACBKZ010000001">
    <property type="protein sequence ID" value="KAF5959152.1"/>
    <property type="molecule type" value="Genomic_DNA"/>
</dbReference>